<dbReference type="OrthoDB" id="5215911at2759"/>
<dbReference type="OMA" id="ITISLHW"/>
<dbReference type="InterPro" id="IPR011701">
    <property type="entry name" value="MFS"/>
</dbReference>
<feature type="domain" description="Major facilitator superfamily (MFS) profile" evidence="7">
    <location>
        <begin position="56"/>
        <end position="521"/>
    </location>
</feature>
<dbReference type="PANTHER" id="PTHR23502:SF34">
    <property type="entry name" value="PROTEIN HOL1"/>
    <property type="match status" value="1"/>
</dbReference>
<keyword evidence="9" id="KW-1185">Reference proteome</keyword>
<feature type="transmembrane region" description="Helical" evidence="6">
    <location>
        <begin position="99"/>
        <end position="118"/>
    </location>
</feature>
<name>A0A0U1M0Q2_TALIS</name>
<evidence type="ECO:0000256" key="2">
    <source>
        <dbReference type="ARBA" id="ARBA00022692"/>
    </source>
</evidence>
<keyword evidence="4 6" id="KW-0472">Membrane</keyword>
<dbReference type="InterPro" id="IPR020846">
    <property type="entry name" value="MFS_dom"/>
</dbReference>
<dbReference type="Pfam" id="PF07690">
    <property type="entry name" value="MFS_1"/>
    <property type="match status" value="1"/>
</dbReference>
<evidence type="ECO:0000256" key="5">
    <source>
        <dbReference type="SAM" id="MobiDB-lite"/>
    </source>
</evidence>
<dbReference type="PROSITE" id="PS50850">
    <property type="entry name" value="MFS"/>
    <property type="match status" value="1"/>
</dbReference>
<dbReference type="GO" id="GO:0005886">
    <property type="term" value="C:plasma membrane"/>
    <property type="evidence" value="ECO:0007669"/>
    <property type="project" value="TreeGrafter"/>
</dbReference>
<organism evidence="8 9">
    <name type="scientific">Talaromyces islandicus</name>
    <name type="common">Penicillium islandicum</name>
    <dbReference type="NCBI Taxonomy" id="28573"/>
    <lineage>
        <taxon>Eukaryota</taxon>
        <taxon>Fungi</taxon>
        <taxon>Dikarya</taxon>
        <taxon>Ascomycota</taxon>
        <taxon>Pezizomycotina</taxon>
        <taxon>Eurotiomycetes</taxon>
        <taxon>Eurotiomycetidae</taxon>
        <taxon>Eurotiales</taxon>
        <taxon>Trichocomaceae</taxon>
        <taxon>Talaromyces</taxon>
        <taxon>Talaromyces sect. Islandici</taxon>
    </lineage>
</organism>
<feature type="transmembrane region" description="Helical" evidence="6">
    <location>
        <begin position="313"/>
        <end position="338"/>
    </location>
</feature>
<evidence type="ECO:0000256" key="1">
    <source>
        <dbReference type="ARBA" id="ARBA00004141"/>
    </source>
</evidence>
<dbReference type="EMBL" id="CVMT01000005">
    <property type="protein sequence ID" value="CRG88992.1"/>
    <property type="molecule type" value="Genomic_DNA"/>
</dbReference>
<dbReference type="InterPro" id="IPR036259">
    <property type="entry name" value="MFS_trans_sf"/>
</dbReference>
<feature type="transmembrane region" description="Helical" evidence="6">
    <location>
        <begin position="427"/>
        <end position="453"/>
    </location>
</feature>
<feature type="region of interest" description="Disordered" evidence="5">
    <location>
        <begin position="249"/>
        <end position="273"/>
    </location>
</feature>
<proteinExistence type="predicted"/>
<evidence type="ECO:0000256" key="3">
    <source>
        <dbReference type="ARBA" id="ARBA00022989"/>
    </source>
</evidence>
<evidence type="ECO:0000256" key="6">
    <source>
        <dbReference type="SAM" id="Phobius"/>
    </source>
</evidence>
<dbReference type="STRING" id="28573.A0A0U1M0Q2"/>
<feature type="transmembrane region" description="Helical" evidence="6">
    <location>
        <begin position="130"/>
        <end position="147"/>
    </location>
</feature>
<dbReference type="AlphaFoldDB" id="A0A0U1M0Q2"/>
<feature type="transmembrane region" description="Helical" evidence="6">
    <location>
        <begin position="400"/>
        <end position="421"/>
    </location>
</feature>
<feature type="transmembrane region" description="Helical" evidence="6">
    <location>
        <begin position="54"/>
        <end position="79"/>
    </location>
</feature>
<keyword evidence="3 6" id="KW-1133">Transmembrane helix</keyword>
<accession>A0A0U1M0Q2</accession>
<feature type="transmembrane region" description="Helical" evidence="6">
    <location>
        <begin position="494"/>
        <end position="515"/>
    </location>
</feature>
<evidence type="ECO:0000256" key="4">
    <source>
        <dbReference type="ARBA" id="ARBA00023136"/>
    </source>
</evidence>
<feature type="transmembrane region" description="Helical" evidence="6">
    <location>
        <begin position="218"/>
        <end position="238"/>
    </location>
</feature>
<keyword evidence="2 6" id="KW-0812">Transmembrane</keyword>
<dbReference type="SUPFAM" id="SSF103473">
    <property type="entry name" value="MFS general substrate transporter"/>
    <property type="match status" value="1"/>
</dbReference>
<evidence type="ECO:0000259" key="7">
    <source>
        <dbReference type="PROSITE" id="PS50850"/>
    </source>
</evidence>
<feature type="transmembrane region" description="Helical" evidence="6">
    <location>
        <begin position="358"/>
        <end position="379"/>
    </location>
</feature>
<comment type="subcellular location">
    <subcellularLocation>
        <location evidence="1">Membrane</location>
        <topology evidence="1">Multi-pass membrane protein</topology>
    </subcellularLocation>
</comment>
<dbReference type="PANTHER" id="PTHR23502">
    <property type="entry name" value="MAJOR FACILITATOR SUPERFAMILY"/>
    <property type="match status" value="1"/>
</dbReference>
<reference evidence="8 9" key="1">
    <citation type="submission" date="2015-04" db="EMBL/GenBank/DDBJ databases">
        <authorList>
            <person name="Syromyatnikov M.Y."/>
            <person name="Popov V.N."/>
        </authorList>
    </citation>
    <scope>NUCLEOTIDE SEQUENCE [LARGE SCALE GENOMIC DNA]</scope>
    <source>
        <strain evidence="8">WF-38-12</strain>
    </source>
</reference>
<feature type="transmembrane region" description="Helical" evidence="6">
    <location>
        <begin position="159"/>
        <end position="182"/>
    </location>
</feature>
<feature type="transmembrane region" description="Helical" evidence="6">
    <location>
        <begin position="465"/>
        <end position="482"/>
    </location>
</feature>
<protein>
    <submittedName>
        <fullName evidence="8">Putative transporter mfc1</fullName>
    </submittedName>
</protein>
<dbReference type="GO" id="GO:0022857">
    <property type="term" value="F:transmembrane transporter activity"/>
    <property type="evidence" value="ECO:0007669"/>
    <property type="project" value="InterPro"/>
</dbReference>
<dbReference type="Gene3D" id="1.20.1250.20">
    <property type="entry name" value="MFS general substrate transporter like domains"/>
    <property type="match status" value="1"/>
</dbReference>
<feature type="transmembrane region" description="Helical" evidence="6">
    <location>
        <begin position="189"/>
        <end position="212"/>
    </location>
</feature>
<sequence>MDIQKTTSLQPNETRTNMLGSLRLRHQETNEIILIPAPTDDPNDPLNWSRPFRYYIAFLVCLAVFFCNFLAAGPTVAIVETTVDFFGPEGPNFSAQVSKVAFFYTTTALTQGVGMLFWMPLIVKYGRRPIYVISFILYFATGIWSGFAKKYSVELAGRIIMGFAAGAGECLGPLTIADLFFLHERGTVMATYTAALSMGVSGGIIIDGLITISLHWRYIYYVACALIGGVTLLVIFTFPETTYQRNVDQGHEHPVTKSVHGKDGSNRFAESEHNENGVIGSVPEKISYIESLRLFNKTNFTSEPLLRVFLRPIVLIILPSVLWTSLVFAVTIGFLVAISSNFATAFQTTYSFTSWQSGLCFISGLLGSFIGVLFGGNVSDWCADWFTKRNGGIREPEMRLPSIVIGGVCAPVALILYGVGINNQLHWMVPTVGLGLLNFAIVQATNVAMVYVIDCYRPAVGEATVSILSFKAAFGFLLSFYTNPWIDLEGYSRAFGEMACISGIMIALSALFYYWGKKARHNTWKWSVMQKYGRWAADRDVGE</sequence>
<evidence type="ECO:0000313" key="9">
    <source>
        <dbReference type="Proteomes" id="UP000054383"/>
    </source>
</evidence>
<evidence type="ECO:0000313" key="8">
    <source>
        <dbReference type="EMBL" id="CRG88992.1"/>
    </source>
</evidence>
<dbReference type="Proteomes" id="UP000054383">
    <property type="component" value="Unassembled WGS sequence"/>
</dbReference>
<gene>
    <name evidence="8" type="ORF">PISL3812_06027</name>
</gene>